<evidence type="ECO:0000256" key="6">
    <source>
        <dbReference type="ARBA" id="ARBA00022606"/>
    </source>
</evidence>
<reference evidence="16 17" key="1">
    <citation type="submission" date="2006-05" db="EMBL/GenBank/DDBJ databases">
        <authorList>
            <person name="King G."/>
            <person name="Ferriera S."/>
            <person name="Johnson J."/>
            <person name="Kravitz S."/>
            <person name="Beeson K."/>
            <person name="Sutton G."/>
            <person name="Rogers Y.-H."/>
            <person name="Friedman R."/>
            <person name="Frazier M."/>
            <person name="Venter J.C."/>
        </authorList>
    </citation>
    <scope>NUCLEOTIDE SEQUENCE [LARGE SCALE GENOMIC DNA]</scope>
    <source>
        <strain evidence="17">ATCC 25650 / DSM 13394 / JCM 20685 / NBRC 16684 / NCIMB 2208 / IAM 12614 / B1</strain>
    </source>
</reference>
<dbReference type="GO" id="GO:0000160">
    <property type="term" value="P:phosphorelay signal transduction system"/>
    <property type="evidence" value="ECO:0007669"/>
    <property type="project" value="InterPro"/>
</dbReference>
<accession>A0NNX8</accession>
<evidence type="ECO:0000256" key="1">
    <source>
        <dbReference type="ARBA" id="ARBA00000085"/>
    </source>
</evidence>
<name>A0NNX8_ROSAI</name>
<dbReference type="InterPro" id="IPR013654">
    <property type="entry name" value="PAS_2"/>
</dbReference>
<dbReference type="AlphaFoldDB" id="A0NNX8"/>
<proteinExistence type="predicted"/>
<evidence type="ECO:0000259" key="14">
    <source>
        <dbReference type="PROSITE" id="PS50046"/>
    </source>
</evidence>
<dbReference type="OrthoDB" id="489241at2"/>
<comment type="caution">
    <text evidence="16">The sequence shown here is derived from an EMBL/GenBank/DDBJ whole genome shotgun (WGS) entry which is preliminary data.</text>
</comment>
<evidence type="ECO:0000256" key="11">
    <source>
        <dbReference type="ARBA" id="ARBA00022991"/>
    </source>
</evidence>
<comment type="catalytic activity">
    <reaction evidence="1">
        <text>ATP + protein L-histidine = ADP + protein N-phospho-L-histidine.</text>
        <dbReference type="EC" id="2.7.13.3"/>
    </reaction>
</comment>
<evidence type="ECO:0000256" key="13">
    <source>
        <dbReference type="PROSITE-ProRule" id="PRU00169"/>
    </source>
</evidence>
<evidence type="ECO:0000256" key="3">
    <source>
        <dbReference type="ARBA" id="ARBA00021740"/>
    </source>
</evidence>
<dbReference type="InterPro" id="IPR013515">
    <property type="entry name" value="Phytochrome_cen-reg"/>
</dbReference>
<evidence type="ECO:0000256" key="9">
    <source>
        <dbReference type="ARBA" id="ARBA00022777"/>
    </source>
</evidence>
<dbReference type="GO" id="GO:0005524">
    <property type="term" value="F:ATP binding"/>
    <property type="evidence" value="ECO:0007669"/>
    <property type="project" value="UniProtKB-KW"/>
</dbReference>
<dbReference type="GO" id="GO:0006355">
    <property type="term" value="P:regulation of DNA-templated transcription"/>
    <property type="evidence" value="ECO:0007669"/>
    <property type="project" value="InterPro"/>
</dbReference>
<dbReference type="SUPFAM" id="SSF55785">
    <property type="entry name" value="PYP-like sensor domain (PAS domain)"/>
    <property type="match status" value="1"/>
</dbReference>
<evidence type="ECO:0000256" key="4">
    <source>
        <dbReference type="ARBA" id="ARBA00022543"/>
    </source>
</evidence>
<dbReference type="CDD" id="cd00130">
    <property type="entry name" value="PAS"/>
    <property type="match status" value="1"/>
</dbReference>
<keyword evidence="5 13" id="KW-0597">Phosphoprotein</keyword>
<dbReference type="EMBL" id="AAUW01000002">
    <property type="protein sequence ID" value="EAV45859.1"/>
    <property type="molecule type" value="Genomic_DNA"/>
</dbReference>
<dbReference type="InterPro" id="IPR011006">
    <property type="entry name" value="CheY-like_superfamily"/>
</dbReference>
<dbReference type="GO" id="GO:0009584">
    <property type="term" value="P:detection of visible light"/>
    <property type="evidence" value="ECO:0007669"/>
    <property type="project" value="InterPro"/>
</dbReference>
<dbReference type="InterPro" id="IPR001294">
    <property type="entry name" value="Phytochrome"/>
</dbReference>
<keyword evidence="11" id="KW-0157">Chromophore</keyword>
<dbReference type="SUPFAM" id="SSF52172">
    <property type="entry name" value="CheY-like"/>
    <property type="match status" value="1"/>
</dbReference>
<evidence type="ECO:0000313" key="17">
    <source>
        <dbReference type="Proteomes" id="UP000004848"/>
    </source>
</evidence>
<feature type="domain" description="Phytochrome chromophore attachment site" evidence="14">
    <location>
        <begin position="141"/>
        <end position="282"/>
    </location>
</feature>
<dbReference type="Pfam" id="PF00360">
    <property type="entry name" value="PHY"/>
    <property type="match status" value="1"/>
</dbReference>
<dbReference type="SMART" id="SM00911">
    <property type="entry name" value="HWE_HK"/>
    <property type="match status" value="1"/>
</dbReference>
<dbReference type="PANTHER" id="PTHR41523:SF7">
    <property type="entry name" value="HISTIDINE KINASE"/>
    <property type="match status" value="1"/>
</dbReference>
<dbReference type="InterPro" id="IPR036890">
    <property type="entry name" value="HATPase_C_sf"/>
</dbReference>
<dbReference type="InterPro" id="IPR016132">
    <property type="entry name" value="Phyto_chromo_attachment"/>
</dbReference>
<dbReference type="Pfam" id="PF01590">
    <property type="entry name" value="GAF"/>
    <property type="match status" value="1"/>
</dbReference>
<dbReference type="InterPro" id="IPR003018">
    <property type="entry name" value="GAF"/>
</dbReference>
<keyword evidence="12" id="KW-0675">Receptor</keyword>
<dbReference type="InterPro" id="IPR011102">
    <property type="entry name" value="Sig_transdc_His_kinase_HWE"/>
</dbReference>
<evidence type="ECO:0000256" key="7">
    <source>
        <dbReference type="ARBA" id="ARBA00022679"/>
    </source>
</evidence>
<keyword evidence="6" id="KW-0716">Sensory transduction</keyword>
<evidence type="ECO:0000256" key="12">
    <source>
        <dbReference type="ARBA" id="ARBA00023170"/>
    </source>
</evidence>
<keyword evidence="4" id="KW-0600">Photoreceptor protein</keyword>
<dbReference type="Pfam" id="PF08446">
    <property type="entry name" value="PAS_2"/>
    <property type="match status" value="1"/>
</dbReference>
<dbReference type="GO" id="GO:0004673">
    <property type="term" value="F:protein histidine kinase activity"/>
    <property type="evidence" value="ECO:0007669"/>
    <property type="project" value="UniProtKB-EC"/>
</dbReference>
<dbReference type="Proteomes" id="UP000004848">
    <property type="component" value="Unassembled WGS sequence"/>
</dbReference>
<dbReference type="Gene3D" id="3.30.565.10">
    <property type="entry name" value="Histidine kinase-like ATPase, C-terminal domain"/>
    <property type="match status" value="1"/>
</dbReference>
<dbReference type="Pfam" id="PF07536">
    <property type="entry name" value="HWE_HK"/>
    <property type="match status" value="1"/>
</dbReference>
<gene>
    <name evidence="16" type="ORF">SIAM614_24607</name>
</gene>
<dbReference type="InterPro" id="IPR001789">
    <property type="entry name" value="Sig_transdc_resp-reg_receiver"/>
</dbReference>
<dbReference type="InterPro" id="IPR029016">
    <property type="entry name" value="GAF-like_dom_sf"/>
</dbReference>
<dbReference type="RefSeq" id="WP_006932389.1">
    <property type="nucleotide sequence ID" value="NZ_AAUW01000002.1"/>
</dbReference>
<dbReference type="PROSITE" id="PS50046">
    <property type="entry name" value="PHYTOCHROME_2"/>
    <property type="match status" value="1"/>
</dbReference>
<feature type="modified residue" description="4-aspartylphosphate" evidence="13">
    <location>
        <position position="785"/>
    </location>
</feature>
<dbReference type="EC" id="2.7.13.3" evidence="2"/>
<dbReference type="eggNOG" id="COG4251">
    <property type="taxonomic scope" value="Bacteria"/>
</dbReference>
<dbReference type="Gene3D" id="3.30.450.20">
    <property type="entry name" value="PAS domain"/>
    <property type="match status" value="1"/>
</dbReference>
<keyword evidence="9 16" id="KW-0418">Kinase</keyword>
<keyword evidence="7" id="KW-0808">Transferase</keyword>
<dbReference type="PRINTS" id="PR01033">
    <property type="entry name" value="PHYTOCHROME"/>
</dbReference>
<dbReference type="GeneID" id="68845280"/>
<feature type="domain" description="Response regulatory" evidence="15">
    <location>
        <begin position="733"/>
        <end position="846"/>
    </location>
</feature>
<keyword evidence="8" id="KW-0547">Nucleotide-binding</keyword>
<dbReference type="Gene3D" id="3.30.450.270">
    <property type="match status" value="1"/>
</dbReference>
<evidence type="ECO:0000259" key="15">
    <source>
        <dbReference type="PROSITE" id="PS50110"/>
    </source>
</evidence>
<evidence type="ECO:0000256" key="5">
    <source>
        <dbReference type="ARBA" id="ARBA00022553"/>
    </source>
</evidence>
<dbReference type="PROSITE" id="PS50110">
    <property type="entry name" value="RESPONSE_REGULATORY"/>
    <property type="match status" value="1"/>
</dbReference>
<dbReference type="GO" id="GO:0009881">
    <property type="term" value="F:photoreceptor activity"/>
    <property type="evidence" value="ECO:0007669"/>
    <property type="project" value="UniProtKB-KW"/>
</dbReference>
<keyword evidence="10" id="KW-0067">ATP-binding</keyword>
<protein>
    <recommendedName>
        <fullName evidence="3">Blue-light-activated histidine kinase</fullName>
        <ecNumber evidence="2">2.7.13.3</ecNumber>
    </recommendedName>
</protein>
<dbReference type="eggNOG" id="COG3279">
    <property type="taxonomic scope" value="Bacteria"/>
</dbReference>
<dbReference type="Gene3D" id="3.40.50.2300">
    <property type="match status" value="1"/>
</dbReference>
<dbReference type="InterPro" id="IPR043150">
    <property type="entry name" value="Phytochrome_PHY_sf"/>
</dbReference>
<evidence type="ECO:0000256" key="8">
    <source>
        <dbReference type="ARBA" id="ARBA00022741"/>
    </source>
</evidence>
<dbReference type="SMART" id="SM00065">
    <property type="entry name" value="GAF"/>
    <property type="match status" value="1"/>
</dbReference>
<dbReference type="InterPro" id="IPR000014">
    <property type="entry name" value="PAS"/>
</dbReference>
<evidence type="ECO:0000256" key="2">
    <source>
        <dbReference type="ARBA" id="ARBA00012438"/>
    </source>
</evidence>
<dbReference type="InterPro" id="IPR035965">
    <property type="entry name" value="PAS-like_dom_sf"/>
</dbReference>
<sequence>MEQVDLTNCDREPIHLLGKVQSFGFLIATTPDWIISHVSRNVSQYVPFSPEDMLGKRALDLIPAESIHAIRNRLQFIHPRRGVEVVYNLKLEGTDCPFDVSIHALESNIVMEFEPAGTLEGESNDTANVRNAIDRMADLPQVEAIYSQAVRFIKMVTGFDRVMLYKFATDGSGEVVAEAKKYGMAPFLNLRYPATDIPRQARALYLENPIRLIADVADDGVVVVEHRRSETGVPIDLSGSRLRSVSPIHLEYLRNMGVGASMSISVIVNGELWGLIACHHNTALVPSMRYRNCALLFGQMLSLVLQSRFAAEEKSKDARVAELTTEVSRALSTEVSSPELLRSSAEAFGDILQADGFCVIQEDTMLHSGLTPEDNDVRRVCDVLNAFPGNEVFATNSIASIIEGWNGGGASVAGVLAIPISRSPRDYILFFREELVRKVNWAGNPEKPVTLGPNGARLTPRKSFETWQQTIHGQSEDWNSSDLRVASQLRIMLLEVVLRMTDEAGRQRKVANEKQELLIAELNHRVRNILGLVRGLISQTNSGTDSTADFVKKLDSRVQSLARAHDQITRHNWSPASFRELINTEAESYLLDKKDRVIVTGPQVLLTPPAFSAMALVMHEMITNSAKYGAISDQHGSVEIDLEVDDGGALQVSWKDVGGPPVKTPERRGFGSTIIERTVPFELKGEAEIDYPVEGVTASFKIPANHVIPGRSDIASTVKKSAKNIHPIDVPQSILIVEDNLIIAMDAEDIFRSLGADEISVVATVEAAFTEIEGRTSPFQFALLDVNLGSDTSYDVARRLKEMAVPFVFASGYGEDVDAPEELTDALRIGKPYDKDVLSSLFSQVREG</sequence>
<evidence type="ECO:0000256" key="10">
    <source>
        <dbReference type="ARBA" id="ARBA00022840"/>
    </source>
</evidence>
<organism evidence="16 17">
    <name type="scientific">Roseibium aggregatum (strain ATCC 25650 / DSM 13394 / JCM 20685 / NBRC 16684 / NCIMB 2208 / IAM 12614 / B1)</name>
    <name type="common">Stappia aggregata</name>
    <dbReference type="NCBI Taxonomy" id="384765"/>
    <lineage>
        <taxon>Bacteria</taxon>
        <taxon>Pseudomonadati</taxon>
        <taxon>Pseudomonadota</taxon>
        <taxon>Alphaproteobacteria</taxon>
        <taxon>Hyphomicrobiales</taxon>
        <taxon>Stappiaceae</taxon>
        <taxon>Roseibium</taxon>
    </lineage>
</organism>
<dbReference type="SUPFAM" id="SSF55781">
    <property type="entry name" value="GAF domain-like"/>
    <property type="match status" value="2"/>
</dbReference>
<dbReference type="PANTHER" id="PTHR41523">
    <property type="entry name" value="TWO-COMPONENT SYSTEM SENSOR PROTEIN"/>
    <property type="match status" value="1"/>
</dbReference>
<dbReference type="Gene3D" id="3.30.450.40">
    <property type="match status" value="1"/>
</dbReference>
<evidence type="ECO:0000313" key="16">
    <source>
        <dbReference type="EMBL" id="EAV45859.1"/>
    </source>
</evidence>
<dbReference type="SMART" id="SM00448">
    <property type="entry name" value="REC"/>
    <property type="match status" value="1"/>
</dbReference>